<dbReference type="SUPFAM" id="SSF53756">
    <property type="entry name" value="UDP-Glycosyltransferase/glycogen phosphorylase"/>
    <property type="match status" value="1"/>
</dbReference>
<dbReference type="PANTHER" id="PTHR12526">
    <property type="entry name" value="GLYCOSYLTRANSFERASE"/>
    <property type="match status" value="1"/>
</dbReference>
<sequence>MRVFLVQTAKGLFSSSSGYKANICLLRYLASQGHSVRQLCYSHRGEADAVVRTMAKSGGHDLQLRKRQLHLRCGYGEDGTDVGVDELVMEDGVQYLALEKEAFVETFGGTEYLHKAMPRETARYIETEILSARLYDFVSFLQDEINKFSPTHIIFNDGLSMQATSALQMLRINARRIAVIHTAEQLPFATFAGGMPGMLSSPHESKLLQELDGIWSVSKAIKRYAIDHKKLQTSFFAHHPWTYLEERNQELPLRLDNWNKKFIDELWRNIKLLLVPSLWFEAWGIVTVEAHLRGIPVISSNAGALPESMLGLDHAIPVNTMNGDCDEEGAYIVPNQDIAPWASVVNKLMSDEDQYKRLSDKVRSTTEQWLRDVDEKALEKWLTSL</sequence>
<accession>A0A4V1X6R6</accession>
<dbReference type="Proteomes" id="UP000293823">
    <property type="component" value="Unassembled WGS sequence"/>
</dbReference>
<keyword evidence="2" id="KW-0808">Transferase</keyword>
<dbReference type="InterPro" id="IPR001296">
    <property type="entry name" value="Glyco_trans_1"/>
</dbReference>
<feature type="domain" description="Glycosyl transferase family 1" evidence="3">
    <location>
        <begin position="261"/>
        <end position="363"/>
    </location>
</feature>
<keyword evidence="1" id="KW-0328">Glycosyltransferase</keyword>
<evidence type="ECO:0000259" key="3">
    <source>
        <dbReference type="Pfam" id="PF00534"/>
    </source>
</evidence>
<evidence type="ECO:0000313" key="5">
    <source>
        <dbReference type="Proteomes" id="UP000293823"/>
    </source>
</evidence>
<evidence type="ECO:0000256" key="1">
    <source>
        <dbReference type="ARBA" id="ARBA00022676"/>
    </source>
</evidence>
<evidence type="ECO:0000256" key="2">
    <source>
        <dbReference type="ARBA" id="ARBA00022679"/>
    </source>
</evidence>
<dbReference type="Gene3D" id="3.40.50.2000">
    <property type="entry name" value="Glycogen Phosphorylase B"/>
    <property type="match status" value="1"/>
</dbReference>
<name>A0A4V1X6R6_9PLEO</name>
<evidence type="ECO:0000313" key="4">
    <source>
        <dbReference type="EMBL" id="RYO67418.1"/>
    </source>
</evidence>
<protein>
    <recommendedName>
        <fullName evidence="3">Glycosyl transferase family 1 domain-containing protein</fullName>
    </recommendedName>
</protein>
<keyword evidence="5" id="KW-1185">Reference proteome</keyword>
<dbReference type="Pfam" id="PF00534">
    <property type="entry name" value="Glycos_transf_1"/>
    <property type="match status" value="1"/>
</dbReference>
<organism evidence="4 5">
    <name type="scientific">Alternaria arborescens</name>
    <dbReference type="NCBI Taxonomy" id="156630"/>
    <lineage>
        <taxon>Eukaryota</taxon>
        <taxon>Fungi</taxon>
        <taxon>Dikarya</taxon>
        <taxon>Ascomycota</taxon>
        <taxon>Pezizomycotina</taxon>
        <taxon>Dothideomycetes</taxon>
        <taxon>Pleosporomycetidae</taxon>
        <taxon>Pleosporales</taxon>
        <taxon>Pleosporineae</taxon>
        <taxon>Pleosporaceae</taxon>
        <taxon>Alternaria</taxon>
        <taxon>Alternaria sect. Alternaria</taxon>
    </lineage>
</organism>
<dbReference type="OrthoDB" id="512920at2759"/>
<dbReference type="CDD" id="cd01635">
    <property type="entry name" value="Glycosyltransferase_GTB-type"/>
    <property type="match status" value="1"/>
</dbReference>
<dbReference type="AlphaFoldDB" id="A0A4V1X6R6"/>
<comment type="caution">
    <text evidence="4">The sequence shown here is derived from an EMBL/GenBank/DDBJ whole genome shotgun (WGS) entry which is preliminary data.</text>
</comment>
<reference evidence="5" key="1">
    <citation type="journal article" date="2019" name="bioRxiv">
        <title>Genomics, evolutionary history and diagnostics of the Alternaria alternata species group including apple and Asian pear pathotypes.</title>
        <authorList>
            <person name="Armitage A.D."/>
            <person name="Cockerton H.M."/>
            <person name="Sreenivasaprasad S."/>
            <person name="Woodhall J.W."/>
            <person name="Lane C.R."/>
            <person name="Harrison R.J."/>
            <person name="Clarkson J.P."/>
        </authorList>
    </citation>
    <scope>NUCLEOTIDE SEQUENCE [LARGE SCALE GENOMIC DNA]</scope>
    <source>
        <strain evidence="5">RGR 97.0016</strain>
    </source>
</reference>
<dbReference type="PANTHER" id="PTHR12526:SF510">
    <property type="entry name" value="D-INOSITOL 3-PHOSPHATE GLYCOSYLTRANSFERASE"/>
    <property type="match status" value="1"/>
</dbReference>
<gene>
    <name evidence="4" type="ORF">AA0113_g4573</name>
</gene>
<proteinExistence type="predicted"/>
<dbReference type="EMBL" id="PEJP01000015">
    <property type="protein sequence ID" value="RYO67418.1"/>
    <property type="molecule type" value="Genomic_DNA"/>
</dbReference>
<dbReference type="GO" id="GO:0016757">
    <property type="term" value="F:glycosyltransferase activity"/>
    <property type="evidence" value="ECO:0007669"/>
    <property type="project" value="UniProtKB-KW"/>
</dbReference>